<name>A0ABU2MPS6_9ACTN</name>
<keyword evidence="3" id="KW-1185">Reference proteome</keyword>
<gene>
    <name evidence="2" type="ORF">RM590_13450</name>
</gene>
<reference evidence="3" key="1">
    <citation type="submission" date="2023-07" db="EMBL/GenBank/DDBJ databases">
        <title>30 novel species of actinomycetes from the DSMZ collection.</title>
        <authorList>
            <person name="Nouioui I."/>
        </authorList>
    </citation>
    <scope>NUCLEOTIDE SEQUENCE [LARGE SCALE GENOMIC DNA]</scope>
    <source>
        <strain evidence="3">DSM 44938</strain>
    </source>
</reference>
<sequence>MTARAGERLSPPPPTTLPLPRGRLRFRLHRHALLRGSGLDVRPLAALHVATPHRDAPDATPDAVAREHQQALATALRVVRELMARPRVRQAVGISNPVFHDVALAEGRPLVSSVPYSALNGRGRRQVRTAHRYIRRLLAKTETNSYFGPTLALTWDDRVDEGVRVAAAGPERCVLGISHWVTTEIARRLRRELPAAERAWRRDPLWLCSGTELSCAMTGRRIPLTAAATAVWEALATPRCPRELAAVSGLAPAATSAALLLIAPALRPWPEPPATLVDGLAWLERTFPGRPLVAELAQLVARATPDADPLAVRADIRAAVAGAGLATSRASGQHYADRDVISEDRASPWSDRLCFGAPATASVNRALGHGLPLLTLAALLRQADAREAVRRHLAGSAVGLVELAGRRIPPVTRRADALAACLDALVPDAGTGEVRWDPARVAAATAPLWDGLEPLPDDQFGCLPGVDLMSAGGGPGAGAWVLSECHDDSSSALGGITSRVQPPGRFPEFTAAVERWLDTGRLATIVGRRRSRHITPELPGLAIELSGVSAAPRERVAAAAEVEVSADGARAVYRGRRYQLYPGDVPGPLFAALSLPCVTPVAVGARSPVTPRVVLGDLVLQRRMWRVRLPALGGGLTAWRTARAWQREWGMPDRVFLRHPAEPKPLLVDFGDALAVEDLGRLEPTRVTCSEVLPELSDTWWRLPAPQPAELRLPVLVRWEPGPGRRT</sequence>
<evidence type="ECO:0000313" key="2">
    <source>
        <dbReference type="EMBL" id="MDT0343609.1"/>
    </source>
</evidence>
<proteinExistence type="predicted"/>
<dbReference type="Proteomes" id="UP001183246">
    <property type="component" value="Unassembled WGS sequence"/>
</dbReference>
<evidence type="ECO:0000256" key="1">
    <source>
        <dbReference type="SAM" id="MobiDB-lite"/>
    </source>
</evidence>
<dbReference type="RefSeq" id="WP_311704745.1">
    <property type="nucleotide sequence ID" value="NZ_JAVREL010000006.1"/>
</dbReference>
<feature type="region of interest" description="Disordered" evidence="1">
    <location>
        <begin position="1"/>
        <end position="21"/>
    </location>
</feature>
<dbReference type="EMBL" id="JAVREL010000006">
    <property type="protein sequence ID" value="MDT0343609.1"/>
    <property type="molecule type" value="Genomic_DNA"/>
</dbReference>
<accession>A0ABU2MPS6</accession>
<protein>
    <submittedName>
        <fullName evidence="2">Lantibiotic dehydratase</fullName>
    </submittedName>
</protein>
<organism evidence="2 3">
    <name type="scientific">Streptomyces litchfieldiae</name>
    <dbReference type="NCBI Taxonomy" id="3075543"/>
    <lineage>
        <taxon>Bacteria</taxon>
        <taxon>Bacillati</taxon>
        <taxon>Actinomycetota</taxon>
        <taxon>Actinomycetes</taxon>
        <taxon>Kitasatosporales</taxon>
        <taxon>Streptomycetaceae</taxon>
        <taxon>Streptomyces</taxon>
    </lineage>
</organism>
<comment type="caution">
    <text evidence="2">The sequence shown here is derived from an EMBL/GenBank/DDBJ whole genome shotgun (WGS) entry which is preliminary data.</text>
</comment>
<evidence type="ECO:0000313" key="3">
    <source>
        <dbReference type="Proteomes" id="UP001183246"/>
    </source>
</evidence>